<dbReference type="EC" id="1.14.12.17" evidence="15"/>
<protein>
    <recommendedName>
        <fullName evidence="15">Flavohemoprotein</fullName>
    </recommendedName>
    <alternativeName>
        <fullName evidence="15">Flavohemoglobin</fullName>
    </alternativeName>
    <alternativeName>
        <fullName evidence="15">Hemoglobin-like protein</fullName>
    </alternativeName>
    <alternativeName>
        <fullName evidence="15">Nitric oxide dioxygenase</fullName>
        <shortName evidence="15">NO oxygenase</shortName>
        <shortName evidence="15">NOD</shortName>
        <ecNumber evidence="15">1.14.12.17</ecNumber>
    </alternativeName>
</protein>
<dbReference type="FunFam" id="1.10.490.10:FF:000003">
    <property type="entry name" value="Flavohemoprotein"/>
    <property type="match status" value="1"/>
</dbReference>
<feature type="binding site" evidence="15">
    <location>
        <begin position="206"/>
        <end position="209"/>
    </location>
    <ligand>
        <name>FAD</name>
        <dbReference type="ChEBI" id="CHEBI:57692"/>
    </ligand>
</feature>
<dbReference type="GO" id="GO:0046210">
    <property type="term" value="P:nitric oxide catabolic process"/>
    <property type="evidence" value="ECO:0007669"/>
    <property type="project" value="TreeGrafter"/>
</dbReference>
<feature type="active site" description="Charge relay system" evidence="15">
    <location>
        <position position="95"/>
    </location>
</feature>
<keyword evidence="8 15" id="KW-0274">FAD</keyword>
<keyword evidence="19" id="KW-1185">Reference proteome</keyword>
<comment type="domain">
    <text evidence="15">Consists of two distinct domains; an N-terminal heme-containing oxygen-binding domain and a C-terminal reductase domain with binding sites for FAD and NAD(P)H.</text>
</comment>
<comment type="cofactor">
    <cofactor evidence="15">
        <name>heme b</name>
        <dbReference type="ChEBI" id="CHEBI:60344"/>
    </cofactor>
    <text evidence="15">Binds 1 heme b (iron(II)-protoporphyrin IX) group per subunit.</text>
</comment>
<dbReference type="RefSeq" id="WP_126012004.1">
    <property type="nucleotide sequence ID" value="NZ_CP034437.1"/>
</dbReference>
<dbReference type="GO" id="GO:0020037">
    <property type="term" value="F:heme binding"/>
    <property type="evidence" value="ECO:0007669"/>
    <property type="project" value="InterPro"/>
</dbReference>
<feature type="domain" description="FAD-binding FR-type" evidence="17">
    <location>
        <begin position="152"/>
        <end position="263"/>
    </location>
</feature>
<dbReference type="CDD" id="cd06184">
    <property type="entry name" value="flavohem_like_fad_nad_binding"/>
    <property type="match status" value="1"/>
</dbReference>
<dbReference type="PANTHER" id="PTHR43396">
    <property type="entry name" value="FLAVOHEMOPROTEIN"/>
    <property type="match status" value="1"/>
</dbReference>
<reference evidence="19" key="1">
    <citation type="submission" date="2018-12" db="EMBL/GenBank/DDBJ databases">
        <title>Genome sequence of Peanibacillus sp.</title>
        <authorList>
            <person name="Subramani G."/>
            <person name="Srinivasan S."/>
            <person name="Kim M.K."/>
        </authorList>
    </citation>
    <scope>NUCLEOTIDE SEQUENCE [LARGE SCALE GENOMIC DNA]</scope>
    <source>
        <strain evidence="19">18JY67-1</strain>
    </source>
</reference>
<dbReference type="PROSITE" id="PS51384">
    <property type="entry name" value="FAD_FR"/>
    <property type="match status" value="1"/>
</dbReference>
<dbReference type="InterPro" id="IPR017938">
    <property type="entry name" value="Riboflavin_synthase-like_b-brl"/>
</dbReference>
<dbReference type="SUPFAM" id="SSF63380">
    <property type="entry name" value="Riboflavin synthase domain-like"/>
    <property type="match status" value="1"/>
</dbReference>
<evidence type="ECO:0000256" key="6">
    <source>
        <dbReference type="ARBA" id="ARBA00022630"/>
    </source>
</evidence>
<evidence type="ECO:0000256" key="10">
    <source>
        <dbReference type="ARBA" id="ARBA00023002"/>
    </source>
</evidence>
<evidence type="ECO:0000256" key="7">
    <source>
        <dbReference type="ARBA" id="ARBA00022723"/>
    </source>
</evidence>
<evidence type="ECO:0000256" key="9">
    <source>
        <dbReference type="ARBA" id="ARBA00022857"/>
    </source>
</evidence>
<comment type="similarity">
    <text evidence="1 15">In the C-terminal section; belongs to the flavoprotein pyridine nucleotide cytochrome reductase family.</text>
</comment>
<comment type="cofactor">
    <cofactor evidence="15">
        <name>FAD</name>
        <dbReference type="ChEBI" id="CHEBI:57692"/>
    </cofactor>
    <text evidence="15">Binds 1 FAD per subunit.</text>
</comment>
<feature type="site" description="Influences the redox potential of the prosthetic heme and FAD groups" evidence="15">
    <location>
        <position position="84"/>
    </location>
</feature>
<evidence type="ECO:0000256" key="1">
    <source>
        <dbReference type="ARBA" id="ARBA00006401"/>
    </source>
</evidence>
<evidence type="ECO:0000256" key="11">
    <source>
        <dbReference type="ARBA" id="ARBA00023004"/>
    </source>
</evidence>
<dbReference type="AlphaFoldDB" id="A0A3Q8X2G8"/>
<organism evidence="18 19">
    <name type="scientific">Paenibacillus albus</name>
    <dbReference type="NCBI Taxonomy" id="2495582"/>
    <lineage>
        <taxon>Bacteria</taxon>
        <taxon>Bacillati</taxon>
        <taxon>Bacillota</taxon>
        <taxon>Bacilli</taxon>
        <taxon>Bacillales</taxon>
        <taxon>Paenibacillaceae</taxon>
        <taxon>Paenibacillus</taxon>
    </lineage>
</organism>
<evidence type="ECO:0000256" key="4">
    <source>
        <dbReference type="ARBA" id="ARBA00022617"/>
    </source>
</evidence>
<feature type="site" description="Involved in heme-bound ligand stabilization and O-O bond activation" evidence="15">
    <location>
        <position position="29"/>
    </location>
</feature>
<keyword evidence="7 15" id="KW-0479">Metal-binding</keyword>
<dbReference type="Pfam" id="PF00175">
    <property type="entry name" value="NAD_binding_1"/>
    <property type="match status" value="1"/>
</dbReference>
<dbReference type="CDD" id="cd14777">
    <property type="entry name" value="Yhb1-globin-like"/>
    <property type="match status" value="1"/>
</dbReference>
<dbReference type="GO" id="GO:0019825">
    <property type="term" value="F:oxygen binding"/>
    <property type="evidence" value="ECO:0007669"/>
    <property type="project" value="InterPro"/>
</dbReference>
<dbReference type="EMBL" id="CP034437">
    <property type="protein sequence ID" value="AZN38672.1"/>
    <property type="molecule type" value="Genomic_DNA"/>
</dbReference>
<evidence type="ECO:0000256" key="5">
    <source>
        <dbReference type="ARBA" id="ARBA00022621"/>
    </source>
</evidence>
<dbReference type="Gene3D" id="3.40.50.80">
    <property type="entry name" value="Nucleotide-binding domain of ferredoxin-NADP reductase (FNR) module"/>
    <property type="match status" value="1"/>
</dbReference>
<dbReference type="SUPFAM" id="SSF46458">
    <property type="entry name" value="Globin-like"/>
    <property type="match status" value="1"/>
</dbReference>
<evidence type="ECO:0000313" key="18">
    <source>
        <dbReference type="EMBL" id="AZN38672.1"/>
    </source>
</evidence>
<evidence type="ECO:0000256" key="8">
    <source>
        <dbReference type="ARBA" id="ARBA00022827"/>
    </source>
</evidence>
<evidence type="ECO:0000256" key="3">
    <source>
        <dbReference type="ARBA" id="ARBA00022448"/>
    </source>
</evidence>
<dbReference type="InterPro" id="IPR008333">
    <property type="entry name" value="Cbr1-like_FAD-bd_dom"/>
</dbReference>
<feature type="active site" description="Charge relay system" evidence="15">
    <location>
        <position position="137"/>
    </location>
</feature>
<dbReference type="FunFam" id="3.40.50.80:FF:000010">
    <property type="entry name" value="Flavohemoprotein"/>
    <property type="match status" value="1"/>
</dbReference>
<comment type="catalytic activity">
    <reaction evidence="14 15">
        <text>2 nitric oxide + NADPH + 2 O2 = 2 nitrate + NADP(+) + H(+)</text>
        <dbReference type="Rhea" id="RHEA:19465"/>
        <dbReference type="ChEBI" id="CHEBI:15378"/>
        <dbReference type="ChEBI" id="CHEBI:15379"/>
        <dbReference type="ChEBI" id="CHEBI:16480"/>
        <dbReference type="ChEBI" id="CHEBI:17632"/>
        <dbReference type="ChEBI" id="CHEBI:57783"/>
        <dbReference type="ChEBI" id="CHEBI:58349"/>
        <dbReference type="EC" id="1.14.12.17"/>
    </reaction>
</comment>
<gene>
    <name evidence="15" type="primary">hmp</name>
    <name evidence="18" type="ORF">EJC50_02500</name>
</gene>
<dbReference type="GO" id="GO:0071949">
    <property type="term" value="F:FAD binding"/>
    <property type="evidence" value="ECO:0007669"/>
    <property type="project" value="InterPro"/>
</dbReference>
<dbReference type="PROSITE" id="PS01033">
    <property type="entry name" value="GLOBIN"/>
    <property type="match status" value="1"/>
</dbReference>
<feature type="binding site" evidence="15">
    <location>
        <position position="190"/>
    </location>
    <ligand>
        <name>FAD</name>
        <dbReference type="ChEBI" id="CHEBI:57692"/>
    </ligand>
</feature>
<feature type="site" description="Influences the redox potential of the prosthetic heme and FAD groups" evidence="15">
    <location>
        <position position="396"/>
    </location>
</feature>
<feature type="region of interest" description="Reductase" evidence="15">
    <location>
        <begin position="149"/>
        <end position="423"/>
    </location>
</feature>
<dbReference type="InterPro" id="IPR001433">
    <property type="entry name" value="OxRdtase_FAD/NAD-bd"/>
</dbReference>
<dbReference type="OrthoDB" id="9801223at2"/>
<keyword evidence="12 15" id="KW-0520">NAD</keyword>
<evidence type="ECO:0000259" key="16">
    <source>
        <dbReference type="PROSITE" id="PS01033"/>
    </source>
</evidence>
<dbReference type="Proteomes" id="UP000272528">
    <property type="component" value="Chromosome"/>
</dbReference>
<keyword evidence="9 15" id="KW-0521">NADP</keyword>
<feature type="binding site" evidence="15">
    <location>
        <begin position="276"/>
        <end position="281"/>
    </location>
    <ligand>
        <name>NADP(+)</name>
        <dbReference type="ChEBI" id="CHEBI:58349"/>
    </ligand>
</feature>
<dbReference type="GO" id="GO:0009636">
    <property type="term" value="P:response to toxic substance"/>
    <property type="evidence" value="ECO:0007669"/>
    <property type="project" value="UniProtKB-KW"/>
</dbReference>
<dbReference type="FunFam" id="2.40.30.10:FF:000034">
    <property type="entry name" value="Flavohemoprotein"/>
    <property type="match status" value="1"/>
</dbReference>
<keyword evidence="4 15" id="KW-0349">Heme</keyword>
<dbReference type="GO" id="GO:0005344">
    <property type="term" value="F:oxygen carrier activity"/>
    <property type="evidence" value="ECO:0007669"/>
    <property type="project" value="UniProtKB-UniRule"/>
</dbReference>
<dbReference type="InterPro" id="IPR039261">
    <property type="entry name" value="FNR_nucleotide-bd"/>
</dbReference>
<feature type="binding site" description="proximal binding residue" evidence="15">
    <location>
        <position position="85"/>
    </location>
    <ligand>
        <name>heme b</name>
        <dbReference type="ChEBI" id="CHEBI:60344"/>
    </ligand>
    <ligandPart>
        <name>Fe</name>
        <dbReference type="ChEBI" id="CHEBI:18248"/>
    </ligandPart>
</feature>
<dbReference type="GO" id="GO:0008941">
    <property type="term" value="F:nitric oxide dioxygenase NAD(P)H activity"/>
    <property type="evidence" value="ECO:0007669"/>
    <property type="project" value="UniProtKB-UniRule"/>
</dbReference>
<name>A0A3Q8X2G8_9BACL</name>
<comment type="catalytic activity">
    <reaction evidence="13 15">
        <text>2 nitric oxide + NADH + 2 O2 = 2 nitrate + NAD(+) + H(+)</text>
        <dbReference type="Rhea" id="RHEA:19469"/>
        <dbReference type="ChEBI" id="CHEBI:15378"/>
        <dbReference type="ChEBI" id="CHEBI:15379"/>
        <dbReference type="ChEBI" id="CHEBI:16480"/>
        <dbReference type="ChEBI" id="CHEBI:17632"/>
        <dbReference type="ChEBI" id="CHEBI:57540"/>
        <dbReference type="ChEBI" id="CHEBI:57945"/>
        <dbReference type="EC" id="1.14.12.17"/>
    </reaction>
</comment>
<dbReference type="GO" id="GO:0046872">
    <property type="term" value="F:metal ion binding"/>
    <property type="evidence" value="ECO:0007669"/>
    <property type="project" value="UniProtKB-KW"/>
</dbReference>
<keyword evidence="11 15" id="KW-0408">Iron</keyword>
<dbReference type="GO" id="GO:0071500">
    <property type="term" value="P:cellular response to nitrosative stress"/>
    <property type="evidence" value="ECO:0007669"/>
    <property type="project" value="TreeGrafter"/>
</dbReference>
<dbReference type="InterPro" id="IPR009050">
    <property type="entry name" value="Globin-like_sf"/>
</dbReference>
<comment type="similarity">
    <text evidence="2 15">Belongs to the globin family. Two-domain flavohemoproteins subfamily.</text>
</comment>
<dbReference type="KEGG" id="palb:EJC50_02500"/>
<keyword evidence="5 15" id="KW-0561">Oxygen transport</keyword>
<keyword evidence="15" id="KW-0216">Detoxification</keyword>
<dbReference type="InterPro" id="IPR023950">
    <property type="entry name" value="Hmp"/>
</dbReference>
<dbReference type="InterPro" id="IPR017927">
    <property type="entry name" value="FAD-bd_FR_type"/>
</dbReference>
<evidence type="ECO:0000259" key="17">
    <source>
        <dbReference type="PROSITE" id="PS51384"/>
    </source>
</evidence>
<dbReference type="Gene3D" id="1.10.490.10">
    <property type="entry name" value="Globins"/>
    <property type="match status" value="1"/>
</dbReference>
<comment type="function">
    <text evidence="15">Is involved in NO detoxification in an aerobic process, termed nitric oxide dioxygenase (NOD) reaction that utilizes O(2) and NAD(P)H to convert NO to nitrate, which protects the bacterium from various noxious nitrogen compounds. Therefore, plays a central role in the inducible response to nitrosative stress.</text>
</comment>
<evidence type="ECO:0000256" key="15">
    <source>
        <dbReference type="HAMAP-Rule" id="MF_01252"/>
    </source>
</evidence>
<keyword evidence="10 15" id="KW-0560">Oxidoreductase</keyword>
<feature type="domain" description="Globin" evidence="16">
    <location>
        <begin position="1"/>
        <end position="138"/>
    </location>
</feature>
<dbReference type="PANTHER" id="PTHR43396:SF3">
    <property type="entry name" value="FLAVOHEMOPROTEIN"/>
    <property type="match status" value="1"/>
</dbReference>
<dbReference type="InterPro" id="IPR000971">
    <property type="entry name" value="Globin"/>
</dbReference>
<dbReference type="HAMAP" id="MF_01252">
    <property type="entry name" value="Hmp"/>
    <property type="match status" value="1"/>
</dbReference>
<dbReference type="Pfam" id="PF00042">
    <property type="entry name" value="Globin"/>
    <property type="match status" value="1"/>
</dbReference>
<dbReference type="Gene3D" id="2.40.30.10">
    <property type="entry name" value="Translation factors"/>
    <property type="match status" value="1"/>
</dbReference>
<evidence type="ECO:0000256" key="14">
    <source>
        <dbReference type="ARBA" id="ARBA00049433"/>
    </source>
</evidence>
<keyword evidence="6 15" id="KW-0285">Flavoprotein</keyword>
<keyword evidence="3 15" id="KW-0813">Transport</keyword>
<sequence>MLNDKTIQIIKSTVPVLETYGTAITKRFYELLFTRYPELLNLFNHANQRQGKQQTALANAVYAAALHIDKLEMILPAVKQIAHKHRSLGVKPEQYPIVGEMLLTAIKDVLGDAATDEILGAWAEAYGVIANVFIEVEASMYEAAEQQQGGWADYRAFRVERKVVESDVITSFYLVPQDGGAMATFEPGQYVSVKLDIPGEANTHIRQYSLSDAPGKPYYRITVKREEALQDKPAGKVSVHLHEQVQSGDVLWLSAPAGDFTLDQEEARPLVLMSGGVGQTPLVSMLNTVTAANPQRRVIFIHAAQNGDVHALKQQVKELAERHPQVAVHVVYNKPTSRDRELQTYDKEGYIDLPWLKKVIPTTNAAFYFCGPVPFMRTVNGLLKELGVNSADIHYEFFGPAGSLETAEPAAQPQSQQQQHAKG</sequence>
<dbReference type="InterPro" id="IPR012292">
    <property type="entry name" value="Globin/Proto"/>
</dbReference>
<dbReference type="SUPFAM" id="SSF52343">
    <property type="entry name" value="Ferredoxin reductase-like, C-terminal NADP-linked domain"/>
    <property type="match status" value="1"/>
</dbReference>
<evidence type="ECO:0000256" key="13">
    <source>
        <dbReference type="ARBA" id="ARBA00048649"/>
    </source>
</evidence>
<evidence type="ECO:0000256" key="2">
    <source>
        <dbReference type="ARBA" id="ARBA00008414"/>
    </source>
</evidence>
<dbReference type="NCBIfam" id="NF009805">
    <property type="entry name" value="PRK13289.1"/>
    <property type="match status" value="1"/>
</dbReference>
<feature type="binding site" evidence="15">
    <location>
        <begin position="397"/>
        <end position="400"/>
    </location>
    <ligand>
        <name>FAD</name>
        <dbReference type="ChEBI" id="CHEBI:57692"/>
    </ligand>
</feature>
<proteinExistence type="inferred from homology"/>
<dbReference type="Pfam" id="PF00970">
    <property type="entry name" value="FAD_binding_6"/>
    <property type="match status" value="1"/>
</dbReference>
<evidence type="ECO:0000256" key="12">
    <source>
        <dbReference type="ARBA" id="ARBA00023027"/>
    </source>
</evidence>
<accession>A0A3Q8X2G8</accession>
<evidence type="ECO:0000313" key="19">
    <source>
        <dbReference type="Proteomes" id="UP000272528"/>
    </source>
</evidence>